<dbReference type="EMBL" id="PXYW01000017">
    <property type="protein sequence ID" value="PSR33696.1"/>
    <property type="molecule type" value="Genomic_DNA"/>
</dbReference>
<dbReference type="InterPro" id="IPR036390">
    <property type="entry name" value="WH_DNA-bd_sf"/>
</dbReference>
<comment type="caution">
    <text evidence="6">The sequence shown here is derived from an EMBL/GenBank/DDBJ whole genome shotgun (WGS) entry which is preliminary data.</text>
</comment>
<dbReference type="InterPro" id="IPR036388">
    <property type="entry name" value="WH-like_DNA-bd_sf"/>
</dbReference>
<evidence type="ECO:0000259" key="5">
    <source>
        <dbReference type="PROSITE" id="PS50931"/>
    </source>
</evidence>
<evidence type="ECO:0000256" key="1">
    <source>
        <dbReference type="ARBA" id="ARBA00009437"/>
    </source>
</evidence>
<feature type="domain" description="HTH lysR-type" evidence="5">
    <location>
        <begin position="3"/>
        <end position="60"/>
    </location>
</feature>
<keyword evidence="2" id="KW-0805">Transcription regulation</keyword>
<dbReference type="Pfam" id="PF03466">
    <property type="entry name" value="LysR_substrate"/>
    <property type="match status" value="1"/>
</dbReference>
<dbReference type="CDD" id="cd05466">
    <property type="entry name" value="PBP2_LTTR_substrate"/>
    <property type="match status" value="1"/>
</dbReference>
<dbReference type="PANTHER" id="PTHR30126">
    <property type="entry name" value="HTH-TYPE TRANSCRIPTIONAL REGULATOR"/>
    <property type="match status" value="1"/>
</dbReference>
<evidence type="ECO:0000256" key="4">
    <source>
        <dbReference type="ARBA" id="ARBA00023163"/>
    </source>
</evidence>
<dbReference type="SUPFAM" id="SSF46785">
    <property type="entry name" value="Winged helix' DNA-binding domain"/>
    <property type="match status" value="1"/>
</dbReference>
<accession>A0A2T2XGW0</accession>
<evidence type="ECO:0000313" key="7">
    <source>
        <dbReference type="Proteomes" id="UP000242972"/>
    </source>
</evidence>
<dbReference type="PROSITE" id="PS50931">
    <property type="entry name" value="HTH_LYSR"/>
    <property type="match status" value="1"/>
</dbReference>
<keyword evidence="3" id="KW-0238">DNA-binding</keyword>
<reference evidence="6 7" key="1">
    <citation type="journal article" date="2014" name="BMC Genomics">
        <title>Comparison of environmental and isolate Sulfobacillus genomes reveals diverse carbon, sulfur, nitrogen, and hydrogen metabolisms.</title>
        <authorList>
            <person name="Justice N.B."/>
            <person name="Norman A."/>
            <person name="Brown C.T."/>
            <person name="Singh A."/>
            <person name="Thomas B.C."/>
            <person name="Banfield J.F."/>
        </authorList>
    </citation>
    <scope>NUCLEOTIDE SEQUENCE [LARGE SCALE GENOMIC DNA]</scope>
    <source>
        <strain evidence="6">AMDSBA4</strain>
    </source>
</reference>
<dbReference type="InterPro" id="IPR005119">
    <property type="entry name" value="LysR_subst-bd"/>
</dbReference>
<evidence type="ECO:0000256" key="3">
    <source>
        <dbReference type="ARBA" id="ARBA00023125"/>
    </source>
</evidence>
<name>A0A2T2XGW0_9FIRM</name>
<dbReference type="Gene3D" id="3.40.190.290">
    <property type="match status" value="1"/>
</dbReference>
<dbReference type="GO" id="GO:0003700">
    <property type="term" value="F:DNA-binding transcription factor activity"/>
    <property type="evidence" value="ECO:0007669"/>
    <property type="project" value="InterPro"/>
</dbReference>
<dbReference type="GO" id="GO:0000976">
    <property type="term" value="F:transcription cis-regulatory region binding"/>
    <property type="evidence" value="ECO:0007669"/>
    <property type="project" value="TreeGrafter"/>
</dbReference>
<organism evidence="6 7">
    <name type="scientific">Sulfobacillus benefaciens</name>
    <dbReference type="NCBI Taxonomy" id="453960"/>
    <lineage>
        <taxon>Bacteria</taxon>
        <taxon>Bacillati</taxon>
        <taxon>Bacillota</taxon>
        <taxon>Clostridia</taxon>
        <taxon>Eubacteriales</taxon>
        <taxon>Clostridiales Family XVII. Incertae Sedis</taxon>
        <taxon>Sulfobacillus</taxon>
    </lineage>
</organism>
<dbReference type="InterPro" id="IPR000847">
    <property type="entry name" value="LysR_HTH_N"/>
</dbReference>
<keyword evidence="4" id="KW-0804">Transcription</keyword>
<gene>
    <name evidence="6" type="ORF">C7B46_08810</name>
</gene>
<protein>
    <recommendedName>
        <fullName evidence="5">HTH lysR-type domain-containing protein</fullName>
    </recommendedName>
</protein>
<dbReference type="FunFam" id="1.10.10.10:FF:000001">
    <property type="entry name" value="LysR family transcriptional regulator"/>
    <property type="match status" value="1"/>
</dbReference>
<dbReference type="SUPFAM" id="SSF53850">
    <property type="entry name" value="Periplasmic binding protein-like II"/>
    <property type="match status" value="1"/>
</dbReference>
<dbReference type="PRINTS" id="PR00039">
    <property type="entry name" value="HTHLYSR"/>
</dbReference>
<dbReference type="AlphaFoldDB" id="A0A2T2XGW0"/>
<dbReference type="PANTHER" id="PTHR30126:SF40">
    <property type="entry name" value="HTH-TYPE TRANSCRIPTIONAL REGULATOR GLTR"/>
    <property type="match status" value="1"/>
</dbReference>
<evidence type="ECO:0000256" key="2">
    <source>
        <dbReference type="ARBA" id="ARBA00023015"/>
    </source>
</evidence>
<evidence type="ECO:0000313" key="6">
    <source>
        <dbReference type="EMBL" id="PSR33696.1"/>
    </source>
</evidence>
<sequence length="311" mass="35197">MLMLLAHLKTFIRIVESGSLTRAAEQLNLTQPAVTKQLAQLEEEFHTQLLVRQGRKFYMTPTGEVFYHYARRILLAVDQTYEAIEEMERPGQGEIHIAAVATVAVFSLPQVLSGFTRNFPHLRVRVKIGEIQENLDGVIKGEQAVALVTVPIIHEQIDSIPLFSDPVRLVVNPQRARELPKTVTLQDVAQMEFISYQTPSRFRSYVDGVLEQHGVIPKVLMEFNSHDVIKSMVKVGLGAAMVPDSVVRDDILRGELHALHVENLPPIMRTTSLIVLKDPPRTAALRALLETFVTHYQVPRHLWPGWLEEEL</sequence>
<dbReference type="Pfam" id="PF00126">
    <property type="entry name" value="HTH_1"/>
    <property type="match status" value="1"/>
</dbReference>
<dbReference type="Gene3D" id="1.10.10.10">
    <property type="entry name" value="Winged helix-like DNA-binding domain superfamily/Winged helix DNA-binding domain"/>
    <property type="match status" value="1"/>
</dbReference>
<dbReference type="Proteomes" id="UP000242972">
    <property type="component" value="Unassembled WGS sequence"/>
</dbReference>
<proteinExistence type="inferred from homology"/>
<comment type="similarity">
    <text evidence="1">Belongs to the LysR transcriptional regulatory family.</text>
</comment>